<evidence type="ECO:0000313" key="2">
    <source>
        <dbReference type="EMBL" id="MBB5818132.1"/>
    </source>
</evidence>
<feature type="region of interest" description="Disordered" evidence="1">
    <location>
        <begin position="1"/>
        <end position="47"/>
    </location>
</feature>
<protein>
    <submittedName>
        <fullName evidence="2">Uncharacterized protein</fullName>
    </submittedName>
</protein>
<dbReference type="Proteomes" id="UP000540685">
    <property type="component" value="Unassembled WGS sequence"/>
</dbReference>
<feature type="compositionally biased region" description="Basic and acidic residues" evidence="1">
    <location>
        <begin position="28"/>
        <end position="37"/>
    </location>
</feature>
<dbReference type="AlphaFoldDB" id="A0A7W9ICE9"/>
<keyword evidence="3" id="KW-1185">Reference proteome</keyword>
<sequence>MDDSFTLAARPAAGTAGPVEIPVRRSRRPETGGERPDTTLPTRTEAS</sequence>
<proteinExistence type="predicted"/>
<gene>
    <name evidence="2" type="ORF">F4562_001194</name>
</gene>
<organism evidence="2 3">
    <name type="scientific">Streptosporangium becharense</name>
    <dbReference type="NCBI Taxonomy" id="1816182"/>
    <lineage>
        <taxon>Bacteria</taxon>
        <taxon>Bacillati</taxon>
        <taxon>Actinomycetota</taxon>
        <taxon>Actinomycetes</taxon>
        <taxon>Streptosporangiales</taxon>
        <taxon>Streptosporangiaceae</taxon>
        <taxon>Streptosporangium</taxon>
    </lineage>
</organism>
<comment type="caution">
    <text evidence="2">The sequence shown here is derived from an EMBL/GenBank/DDBJ whole genome shotgun (WGS) entry which is preliminary data.</text>
</comment>
<dbReference type="EMBL" id="JACHMP010000001">
    <property type="protein sequence ID" value="MBB5818132.1"/>
    <property type="molecule type" value="Genomic_DNA"/>
</dbReference>
<accession>A0A7W9ICE9</accession>
<name>A0A7W9ICE9_9ACTN</name>
<evidence type="ECO:0000313" key="3">
    <source>
        <dbReference type="Proteomes" id="UP000540685"/>
    </source>
</evidence>
<evidence type="ECO:0000256" key="1">
    <source>
        <dbReference type="SAM" id="MobiDB-lite"/>
    </source>
</evidence>
<reference evidence="2 3" key="1">
    <citation type="submission" date="2020-08" db="EMBL/GenBank/DDBJ databases">
        <title>Sequencing the genomes of 1000 actinobacteria strains.</title>
        <authorList>
            <person name="Klenk H.-P."/>
        </authorList>
    </citation>
    <scope>NUCLEOTIDE SEQUENCE [LARGE SCALE GENOMIC DNA]</scope>
    <source>
        <strain evidence="2 3">DSM 46887</strain>
    </source>
</reference>